<dbReference type="PROSITE" id="PS51186">
    <property type="entry name" value="GNAT"/>
    <property type="match status" value="1"/>
</dbReference>
<evidence type="ECO:0000313" key="2">
    <source>
        <dbReference type="EMBL" id="MDR5896161.1"/>
    </source>
</evidence>
<dbReference type="EMBL" id="JARWAO010000004">
    <property type="protein sequence ID" value="MDR5896161.1"/>
    <property type="molecule type" value="Genomic_DNA"/>
</dbReference>
<keyword evidence="2" id="KW-0012">Acyltransferase</keyword>
<organism evidence="2 3">
    <name type="scientific">Larsenimonas suaedae</name>
    <dbReference type="NCBI Taxonomy" id="1851019"/>
    <lineage>
        <taxon>Bacteria</taxon>
        <taxon>Pseudomonadati</taxon>
        <taxon>Pseudomonadota</taxon>
        <taxon>Gammaproteobacteria</taxon>
        <taxon>Oceanospirillales</taxon>
        <taxon>Halomonadaceae</taxon>
        <taxon>Larsenimonas</taxon>
    </lineage>
</organism>
<dbReference type="GO" id="GO:0016746">
    <property type="term" value="F:acyltransferase activity"/>
    <property type="evidence" value="ECO:0007669"/>
    <property type="project" value="UniProtKB-KW"/>
</dbReference>
<dbReference type="Proteomes" id="UP001269375">
    <property type="component" value="Unassembled WGS sequence"/>
</dbReference>
<dbReference type="EC" id="2.3.1.-" evidence="2"/>
<name>A0ABU1GVT8_9GAMM</name>
<gene>
    <name evidence="2" type="ORF">QC825_08765</name>
</gene>
<comment type="caution">
    <text evidence="2">The sequence shown here is derived from an EMBL/GenBank/DDBJ whole genome shotgun (WGS) entry which is preliminary data.</text>
</comment>
<dbReference type="SUPFAM" id="SSF55729">
    <property type="entry name" value="Acyl-CoA N-acyltransferases (Nat)"/>
    <property type="match status" value="1"/>
</dbReference>
<dbReference type="RefSeq" id="WP_251594579.1">
    <property type="nucleotide sequence ID" value="NZ_JAMLJI010000004.1"/>
</dbReference>
<dbReference type="InterPro" id="IPR016181">
    <property type="entry name" value="Acyl_CoA_acyltransferase"/>
</dbReference>
<feature type="domain" description="N-acetyltransferase" evidence="1">
    <location>
        <begin position="3"/>
        <end position="206"/>
    </location>
</feature>
<evidence type="ECO:0000259" key="1">
    <source>
        <dbReference type="PROSITE" id="PS51186"/>
    </source>
</evidence>
<proteinExistence type="predicted"/>
<protein>
    <submittedName>
        <fullName evidence="2">GNAT family N-acetyltransferase</fullName>
        <ecNumber evidence="2">2.3.1.-</ecNumber>
    </submittedName>
</protein>
<dbReference type="InterPro" id="IPR000182">
    <property type="entry name" value="GNAT_dom"/>
</dbReference>
<accession>A0ABU1GVT8</accession>
<dbReference type="Gene3D" id="3.40.630.30">
    <property type="match status" value="1"/>
</dbReference>
<evidence type="ECO:0000313" key="3">
    <source>
        <dbReference type="Proteomes" id="UP001269375"/>
    </source>
</evidence>
<keyword evidence="3" id="KW-1185">Reference proteome</keyword>
<reference evidence="2 3" key="1">
    <citation type="submission" date="2023-04" db="EMBL/GenBank/DDBJ databases">
        <title>A long-awaited taxogenomic arrangement of the family Halomonadaceae.</title>
        <authorList>
            <person name="De La Haba R."/>
            <person name="Chuvochina M."/>
            <person name="Wittouck S."/>
            <person name="Arahal D.R."/>
            <person name="Sanchez-Porro C."/>
            <person name="Hugenholtz P."/>
            <person name="Ventosa A."/>
        </authorList>
    </citation>
    <scope>NUCLEOTIDE SEQUENCE [LARGE SCALE GENOMIC DNA]</scope>
    <source>
        <strain evidence="2 3">DSM 22428</strain>
    </source>
</reference>
<keyword evidence="2" id="KW-0808">Transferase</keyword>
<sequence>MNIHYRPATTDDFKAIVELFLDTMNLSLFTSVTDREALRHMAILFLAKDLHNANHIDIAECEGELCGVLMGTTRKAVKKALHFDPDPWLEAADAALSRTPEGQNVLDDLEQSLEALPPKSRAVSDCDSELVFFSTRPRYRRRRVGSTLIRQFETFLHARGACKYYLYSDSLCTYQFYDANGFERVERVQNTFNPDIENYTYVKSVPENA</sequence>